<gene>
    <name evidence="3" type="ORF">OKA05_26485</name>
</gene>
<evidence type="ECO:0000256" key="1">
    <source>
        <dbReference type="SAM" id="MobiDB-lite"/>
    </source>
</evidence>
<sequence length="111" mass="12046">MNAEEDKLTPSTWIPWIVAMAVVFGWGTFAPDHLGARREKSPDGIGMVHQTDELPAPGITPHPLTGLLPDVFGGHFWSAPTVILSIEVLREIPTIGFRREGIQGRAPPSLA</sequence>
<name>A0ABT3GRH2_9BACT</name>
<feature type="transmembrane region" description="Helical" evidence="2">
    <location>
        <begin position="12"/>
        <end position="30"/>
    </location>
</feature>
<keyword evidence="2" id="KW-0812">Transmembrane</keyword>
<dbReference type="Proteomes" id="UP001320876">
    <property type="component" value="Unassembled WGS sequence"/>
</dbReference>
<accession>A0ABT3GRH2</accession>
<protein>
    <submittedName>
        <fullName evidence="3">Uncharacterized protein</fullName>
    </submittedName>
</protein>
<reference evidence="3 4" key="1">
    <citation type="submission" date="2022-10" db="EMBL/GenBank/DDBJ databases">
        <title>Luteolibacter arcticus strain CCTCC AB 2014275, whole genome shotgun sequencing project.</title>
        <authorList>
            <person name="Zhao G."/>
            <person name="Shen L."/>
        </authorList>
    </citation>
    <scope>NUCLEOTIDE SEQUENCE [LARGE SCALE GENOMIC DNA]</scope>
    <source>
        <strain evidence="3 4">CCTCC AB 2014275</strain>
    </source>
</reference>
<keyword evidence="4" id="KW-1185">Reference proteome</keyword>
<evidence type="ECO:0000256" key="2">
    <source>
        <dbReference type="SAM" id="Phobius"/>
    </source>
</evidence>
<feature type="region of interest" description="Disordered" evidence="1">
    <location>
        <begin position="35"/>
        <end position="60"/>
    </location>
</feature>
<comment type="caution">
    <text evidence="3">The sequence shown here is derived from an EMBL/GenBank/DDBJ whole genome shotgun (WGS) entry which is preliminary data.</text>
</comment>
<evidence type="ECO:0000313" key="3">
    <source>
        <dbReference type="EMBL" id="MCW1926134.1"/>
    </source>
</evidence>
<dbReference type="EMBL" id="JAPDDT010000021">
    <property type="protein sequence ID" value="MCW1926134.1"/>
    <property type="molecule type" value="Genomic_DNA"/>
</dbReference>
<keyword evidence="2" id="KW-0472">Membrane</keyword>
<organism evidence="3 4">
    <name type="scientific">Luteolibacter arcticus</name>
    <dbReference type="NCBI Taxonomy" id="1581411"/>
    <lineage>
        <taxon>Bacteria</taxon>
        <taxon>Pseudomonadati</taxon>
        <taxon>Verrucomicrobiota</taxon>
        <taxon>Verrucomicrobiia</taxon>
        <taxon>Verrucomicrobiales</taxon>
        <taxon>Verrucomicrobiaceae</taxon>
        <taxon>Luteolibacter</taxon>
    </lineage>
</organism>
<dbReference type="RefSeq" id="WP_264490242.1">
    <property type="nucleotide sequence ID" value="NZ_JAPDDT010000021.1"/>
</dbReference>
<evidence type="ECO:0000313" key="4">
    <source>
        <dbReference type="Proteomes" id="UP001320876"/>
    </source>
</evidence>
<keyword evidence="2" id="KW-1133">Transmembrane helix</keyword>
<proteinExistence type="predicted"/>